<reference evidence="2 3" key="2">
    <citation type="journal article" date="2013" name="Plant Cell Physiol.">
        <title>Rice Annotation Project Database (RAP-DB): an integrative and interactive database for rice genomics.</title>
        <authorList>
            <person name="Sakai H."/>
            <person name="Lee S.S."/>
            <person name="Tanaka T."/>
            <person name="Numa H."/>
            <person name="Kim J."/>
            <person name="Kawahara Y."/>
            <person name="Wakimoto H."/>
            <person name="Yang C.C."/>
            <person name="Iwamoto M."/>
            <person name="Abe T."/>
            <person name="Yamada Y."/>
            <person name="Muto A."/>
            <person name="Inokuchi H."/>
            <person name="Ikemura T."/>
            <person name="Matsumoto T."/>
            <person name="Sasaki T."/>
            <person name="Itoh T."/>
        </authorList>
    </citation>
    <scope>NUCLEOTIDE SEQUENCE [LARGE SCALE GENOMIC DNA]</scope>
    <source>
        <strain evidence="3">cv. Nipponbare</strain>
    </source>
</reference>
<dbReference type="InParanoid" id="A0A0P0XDT7"/>
<sequence length="136" mass="14636">MGDLWCCEKQQQQSGISGRSCDVGEEGLRGDAVALEGSLVHVLEHDLELVGLFIHAVAPHDGRVWRTRSISDNEDGAGATEPTEFGGVRTPLSEKGLNEDVDYGRSGSSTARDVRSCCGSRSVRSGRRRDRPGVPN</sequence>
<dbReference type="Proteomes" id="UP000059680">
    <property type="component" value="Chromosome 8"/>
</dbReference>
<reference evidence="2 3" key="3">
    <citation type="journal article" date="2013" name="Rice">
        <title>Improvement of the Oryza sativa Nipponbare reference genome using next generation sequence and optical map data.</title>
        <authorList>
            <person name="Kawahara Y."/>
            <person name="de la Bastide M."/>
            <person name="Hamilton J.P."/>
            <person name="Kanamori H."/>
            <person name="McCombie W.R."/>
            <person name="Ouyang S."/>
            <person name="Schwartz D.C."/>
            <person name="Tanaka T."/>
            <person name="Wu J."/>
            <person name="Zhou S."/>
            <person name="Childs K.L."/>
            <person name="Davidson R.M."/>
            <person name="Lin H."/>
            <person name="Quesada-Ocampo L."/>
            <person name="Vaillancourt B."/>
            <person name="Sakai H."/>
            <person name="Lee S.S."/>
            <person name="Kim J."/>
            <person name="Numa H."/>
            <person name="Itoh T."/>
            <person name="Buell C.R."/>
            <person name="Matsumoto T."/>
        </authorList>
    </citation>
    <scope>NUCLEOTIDE SEQUENCE [LARGE SCALE GENOMIC DNA]</scope>
    <source>
        <strain evidence="3">cv. Nipponbare</strain>
    </source>
</reference>
<dbReference type="EMBL" id="AP014964">
    <property type="protein sequence ID" value="BAT04619.1"/>
    <property type="molecule type" value="Genomic_DNA"/>
</dbReference>
<proteinExistence type="predicted"/>
<dbReference type="PaxDb" id="39947-A0A0P0XDT7"/>
<protein>
    <submittedName>
        <fullName evidence="2">Os08g0265401 protein</fullName>
    </submittedName>
</protein>
<evidence type="ECO:0000313" key="2">
    <source>
        <dbReference type="EMBL" id="BAT04619.1"/>
    </source>
</evidence>
<organism evidence="2 3">
    <name type="scientific">Oryza sativa subsp. japonica</name>
    <name type="common">Rice</name>
    <dbReference type="NCBI Taxonomy" id="39947"/>
    <lineage>
        <taxon>Eukaryota</taxon>
        <taxon>Viridiplantae</taxon>
        <taxon>Streptophyta</taxon>
        <taxon>Embryophyta</taxon>
        <taxon>Tracheophyta</taxon>
        <taxon>Spermatophyta</taxon>
        <taxon>Magnoliopsida</taxon>
        <taxon>Liliopsida</taxon>
        <taxon>Poales</taxon>
        <taxon>Poaceae</taxon>
        <taxon>BOP clade</taxon>
        <taxon>Oryzoideae</taxon>
        <taxon>Oryzeae</taxon>
        <taxon>Oryzinae</taxon>
        <taxon>Oryza</taxon>
        <taxon>Oryza sativa</taxon>
    </lineage>
</organism>
<accession>A0A0P0XDT7</accession>
<dbReference type="AlphaFoldDB" id="A0A0P0XDT7"/>
<reference evidence="3" key="1">
    <citation type="journal article" date="2005" name="Nature">
        <title>The map-based sequence of the rice genome.</title>
        <authorList>
            <consortium name="International rice genome sequencing project (IRGSP)"/>
            <person name="Matsumoto T."/>
            <person name="Wu J."/>
            <person name="Kanamori H."/>
            <person name="Katayose Y."/>
            <person name="Fujisawa M."/>
            <person name="Namiki N."/>
            <person name="Mizuno H."/>
            <person name="Yamamoto K."/>
            <person name="Antonio B.A."/>
            <person name="Baba T."/>
            <person name="Sakata K."/>
            <person name="Nagamura Y."/>
            <person name="Aoki H."/>
            <person name="Arikawa K."/>
            <person name="Arita K."/>
            <person name="Bito T."/>
            <person name="Chiden Y."/>
            <person name="Fujitsuka N."/>
            <person name="Fukunaka R."/>
            <person name="Hamada M."/>
            <person name="Harada C."/>
            <person name="Hayashi A."/>
            <person name="Hijishita S."/>
            <person name="Honda M."/>
            <person name="Hosokawa S."/>
            <person name="Ichikawa Y."/>
            <person name="Idonuma A."/>
            <person name="Iijima M."/>
            <person name="Ikeda M."/>
            <person name="Ikeno M."/>
            <person name="Ito K."/>
            <person name="Ito S."/>
            <person name="Ito T."/>
            <person name="Ito Y."/>
            <person name="Ito Y."/>
            <person name="Iwabuchi A."/>
            <person name="Kamiya K."/>
            <person name="Karasawa W."/>
            <person name="Kurita K."/>
            <person name="Katagiri S."/>
            <person name="Kikuta A."/>
            <person name="Kobayashi H."/>
            <person name="Kobayashi N."/>
            <person name="Machita K."/>
            <person name="Maehara T."/>
            <person name="Masukawa M."/>
            <person name="Mizubayashi T."/>
            <person name="Mukai Y."/>
            <person name="Nagasaki H."/>
            <person name="Nagata Y."/>
            <person name="Naito S."/>
            <person name="Nakashima M."/>
            <person name="Nakama Y."/>
            <person name="Nakamichi Y."/>
            <person name="Nakamura M."/>
            <person name="Meguro A."/>
            <person name="Negishi M."/>
            <person name="Ohta I."/>
            <person name="Ohta T."/>
            <person name="Okamoto M."/>
            <person name="Ono N."/>
            <person name="Saji S."/>
            <person name="Sakaguchi M."/>
            <person name="Sakai K."/>
            <person name="Shibata M."/>
            <person name="Shimokawa T."/>
            <person name="Song J."/>
            <person name="Takazaki Y."/>
            <person name="Terasawa K."/>
            <person name="Tsugane M."/>
            <person name="Tsuji K."/>
            <person name="Ueda S."/>
            <person name="Waki K."/>
            <person name="Yamagata H."/>
            <person name="Yamamoto M."/>
            <person name="Yamamoto S."/>
            <person name="Yamane H."/>
            <person name="Yoshiki S."/>
            <person name="Yoshihara R."/>
            <person name="Yukawa K."/>
            <person name="Zhong H."/>
            <person name="Yano M."/>
            <person name="Yuan Q."/>
            <person name="Ouyang S."/>
            <person name="Liu J."/>
            <person name="Jones K.M."/>
            <person name="Gansberger K."/>
            <person name="Moffat K."/>
            <person name="Hill J."/>
            <person name="Bera J."/>
            <person name="Fadrosh D."/>
            <person name="Jin S."/>
            <person name="Johri S."/>
            <person name="Kim M."/>
            <person name="Overton L."/>
            <person name="Reardon M."/>
            <person name="Tsitrin T."/>
            <person name="Vuong H."/>
            <person name="Weaver B."/>
            <person name="Ciecko A."/>
            <person name="Tallon L."/>
            <person name="Jackson J."/>
            <person name="Pai G."/>
            <person name="Aken S.V."/>
            <person name="Utterback T."/>
            <person name="Reidmuller S."/>
            <person name="Feldblyum T."/>
            <person name="Hsiao J."/>
            <person name="Zismann V."/>
            <person name="Iobst S."/>
            <person name="de Vazeille A.R."/>
            <person name="Buell C.R."/>
            <person name="Ying K."/>
            <person name="Li Y."/>
            <person name="Lu T."/>
            <person name="Huang Y."/>
            <person name="Zhao Q."/>
            <person name="Feng Q."/>
            <person name="Zhang L."/>
            <person name="Zhu J."/>
            <person name="Weng Q."/>
            <person name="Mu J."/>
            <person name="Lu Y."/>
            <person name="Fan D."/>
            <person name="Liu Y."/>
            <person name="Guan J."/>
            <person name="Zhang Y."/>
            <person name="Yu S."/>
            <person name="Liu X."/>
            <person name="Zhang Y."/>
            <person name="Hong G."/>
            <person name="Han B."/>
            <person name="Choisne N."/>
            <person name="Demange N."/>
            <person name="Orjeda G."/>
            <person name="Samain S."/>
            <person name="Cattolico L."/>
            <person name="Pelletier E."/>
            <person name="Couloux A."/>
            <person name="Segurens B."/>
            <person name="Wincker P."/>
            <person name="D'Hont A."/>
            <person name="Scarpelli C."/>
            <person name="Weissenbach J."/>
            <person name="Salanoubat M."/>
            <person name="Quetier F."/>
            <person name="Yu Y."/>
            <person name="Kim H.R."/>
            <person name="Rambo T."/>
            <person name="Currie J."/>
            <person name="Collura K."/>
            <person name="Luo M."/>
            <person name="Yang T."/>
            <person name="Ammiraju J.S.S."/>
            <person name="Engler F."/>
            <person name="Soderlund C."/>
            <person name="Wing R.A."/>
            <person name="Palmer L.E."/>
            <person name="de la Bastide M."/>
            <person name="Spiegel L."/>
            <person name="Nascimento L."/>
            <person name="Zutavern T."/>
            <person name="O'Shaughnessy A."/>
            <person name="Dike S."/>
            <person name="Dedhia N."/>
            <person name="Preston R."/>
            <person name="Balija V."/>
            <person name="McCombie W.R."/>
            <person name="Chow T."/>
            <person name="Chen H."/>
            <person name="Chung M."/>
            <person name="Chen C."/>
            <person name="Shaw J."/>
            <person name="Wu H."/>
            <person name="Hsiao K."/>
            <person name="Chao Y."/>
            <person name="Chu M."/>
            <person name="Cheng C."/>
            <person name="Hour A."/>
            <person name="Lee P."/>
            <person name="Lin S."/>
            <person name="Lin Y."/>
            <person name="Liou J."/>
            <person name="Liu S."/>
            <person name="Hsing Y."/>
            <person name="Raghuvanshi S."/>
            <person name="Mohanty A."/>
            <person name="Bharti A.K."/>
            <person name="Gaur A."/>
            <person name="Gupta V."/>
            <person name="Kumar D."/>
            <person name="Ravi V."/>
            <person name="Vij S."/>
            <person name="Kapur A."/>
            <person name="Khurana P."/>
            <person name="Khurana P."/>
            <person name="Khurana J.P."/>
            <person name="Tyagi A.K."/>
            <person name="Gaikwad K."/>
            <person name="Singh A."/>
            <person name="Dalal V."/>
            <person name="Srivastava S."/>
            <person name="Dixit A."/>
            <person name="Pal A.K."/>
            <person name="Ghazi I.A."/>
            <person name="Yadav M."/>
            <person name="Pandit A."/>
            <person name="Bhargava A."/>
            <person name="Sureshbabu K."/>
            <person name="Batra K."/>
            <person name="Sharma T.R."/>
            <person name="Mohapatra T."/>
            <person name="Singh N.K."/>
            <person name="Messing J."/>
            <person name="Nelson A.B."/>
            <person name="Fuks G."/>
            <person name="Kavchok S."/>
            <person name="Keizer G."/>
            <person name="Linton E."/>
            <person name="Llaca V."/>
            <person name="Song R."/>
            <person name="Tanyolac B."/>
            <person name="Young S."/>
            <person name="Ho-Il K."/>
            <person name="Hahn J.H."/>
            <person name="Sangsakoo G."/>
            <person name="Vanavichit A."/>
            <person name="de Mattos Luiz.A.T."/>
            <person name="Zimmer P.D."/>
            <person name="Malone G."/>
            <person name="Dellagostin O."/>
            <person name="de Oliveira A.C."/>
            <person name="Bevan M."/>
            <person name="Bancroft I."/>
            <person name="Minx P."/>
            <person name="Cordum H."/>
            <person name="Wilson R."/>
            <person name="Cheng Z."/>
            <person name="Jin W."/>
            <person name="Jiang J."/>
            <person name="Leong S.A."/>
            <person name="Iwama H."/>
            <person name="Gojobori T."/>
            <person name="Itoh T."/>
            <person name="Niimura Y."/>
            <person name="Fujii Y."/>
            <person name="Habara T."/>
            <person name="Sakai H."/>
            <person name="Sato Y."/>
            <person name="Wilson G."/>
            <person name="Kumar K."/>
            <person name="McCouch S."/>
            <person name="Juretic N."/>
            <person name="Hoen D."/>
            <person name="Wright S."/>
            <person name="Bruskiewich R."/>
            <person name="Bureau T."/>
            <person name="Miyao A."/>
            <person name="Hirochika H."/>
            <person name="Nishikawa T."/>
            <person name="Kadowaki K."/>
            <person name="Sugiura M."/>
            <person name="Burr B."/>
            <person name="Sasaki T."/>
        </authorList>
    </citation>
    <scope>NUCLEOTIDE SEQUENCE [LARGE SCALE GENOMIC DNA]</scope>
    <source>
        <strain evidence="3">cv. Nipponbare</strain>
    </source>
</reference>
<name>A0A0P0XDT7_ORYSJ</name>
<feature type="region of interest" description="Disordered" evidence="1">
    <location>
        <begin position="69"/>
        <end position="136"/>
    </location>
</feature>
<evidence type="ECO:0000313" key="3">
    <source>
        <dbReference type="Proteomes" id="UP000059680"/>
    </source>
</evidence>
<evidence type="ECO:0000256" key="1">
    <source>
        <dbReference type="SAM" id="MobiDB-lite"/>
    </source>
</evidence>
<gene>
    <name evidence="2" type="ordered locus">Os08g0265401</name>
    <name evidence="2" type="ORF">OSNPB_080265401</name>
</gene>
<keyword evidence="3" id="KW-1185">Reference proteome</keyword>